<gene>
    <name evidence="1" type="ORF">PoB_001600100</name>
</gene>
<comment type="caution">
    <text evidence="1">The sequence shown here is derived from an EMBL/GenBank/DDBJ whole genome shotgun (WGS) entry which is preliminary data.</text>
</comment>
<reference evidence="1 2" key="1">
    <citation type="journal article" date="2021" name="Elife">
        <title>Chloroplast acquisition without the gene transfer in kleptoplastic sea slugs, Plakobranchus ocellatus.</title>
        <authorList>
            <person name="Maeda T."/>
            <person name="Takahashi S."/>
            <person name="Yoshida T."/>
            <person name="Shimamura S."/>
            <person name="Takaki Y."/>
            <person name="Nagai Y."/>
            <person name="Toyoda A."/>
            <person name="Suzuki Y."/>
            <person name="Arimoto A."/>
            <person name="Ishii H."/>
            <person name="Satoh N."/>
            <person name="Nishiyama T."/>
            <person name="Hasebe M."/>
            <person name="Maruyama T."/>
            <person name="Minagawa J."/>
            <person name="Obokata J."/>
            <person name="Shigenobu S."/>
        </authorList>
    </citation>
    <scope>NUCLEOTIDE SEQUENCE [LARGE SCALE GENOMIC DNA]</scope>
</reference>
<dbReference type="AlphaFoldDB" id="A0AAV3YQS5"/>
<keyword evidence="2" id="KW-1185">Reference proteome</keyword>
<organism evidence="1 2">
    <name type="scientific">Plakobranchus ocellatus</name>
    <dbReference type="NCBI Taxonomy" id="259542"/>
    <lineage>
        <taxon>Eukaryota</taxon>
        <taxon>Metazoa</taxon>
        <taxon>Spiralia</taxon>
        <taxon>Lophotrochozoa</taxon>
        <taxon>Mollusca</taxon>
        <taxon>Gastropoda</taxon>
        <taxon>Heterobranchia</taxon>
        <taxon>Euthyneura</taxon>
        <taxon>Panpulmonata</taxon>
        <taxon>Sacoglossa</taxon>
        <taxon>Placobranchoidea</taxon>
        <taxon>Plakobranchidae</taxon>
        <taxon>Plakobranchus</taxon>
    </lineage>
</organism>
<proteinExistence type="predicted"/>
<accession>A0AAV3YQS5</accession>
<dbReference type="Proteomes" id="UP000735302">
    <property type="component" value="Unassembled WGS sequence"/>
</dbReference>
<sequence length="105" mass="12233">MLPNTTRPLPHVIGYSRSNLEAGFFLGYSKTQINIHLYLSPHIAATSAFHVSKQILKQINLQNELSYVRINTTWFYIDNHEPRRLQYTMETYFKLTDSALIADIM</sequence>
<dbReference type="EMBL" id="BLXT01001936">
    <property type="protein sequence ID" value="GFN89495.1"/>
    <property type="molecule type" value="Genomic_DNA"/>
</dbReference>
<evidence type="ECO:0000313" key="1">
    <source>
        <dbReference type="EMBL" id="GFN89495.1"/>
    </source>
</evidence>
<protein>
    <submittedName>
        <fullName evidence="1">Uncharacterized protein</fullName>
    </submittedName>
</protein>
<name>A0AAV3YQS5_9GAST</name>
<evidence type="ECO:0000313" key="2">
    <source>
        <dbReference type="Proteomes" id="UP000735302"/>
    </source>
</evidence>